<proteinExistence type="predicted"/>
<feature type="transmembrane region" description="Helical" evidence="2">
    <location>
        <begin position="207"/>
        <end position="228"/>
    </location>
</feature>
<keyword evidence="2" id="KW-0812">Transmembrane</keyword>
<comment type="caution">
    <text evidence="3">The sequence shown here is derived from an EMBL/GenBank/DDBJ whole genome shotgun (WGS) entry which is preliminary data.</text>
</comment>
<evidence type="ECO:0000256" key="2">
    <source>
        <dbReference type="SAM" id="Phobius"/>
    </source>
</evidence>
<dbReference type="Proteomes" id="UP001596203">
    <property type="component" value="Unassembled WGS sequence"/>
</dbReference>
<reference evidence="4" key="1">
    <citation type="journal article" date="2019" name="Int. J. Syst. Evol. Microbiol.">
        <title>The Global Catalogue of Microorganisms (GCM) 10K type strain sequencing project: providing services to taxonomists for standard genome sequencing and annotation.</title>
        <authorList>
            <consortium name="The Broad Institute Genomics Platform"/>
            <consortium name="The Broad Institute Genome Sequencing Center for Infectious Disease"/>
            <person name="Wu L."/>
            <person name="Ma J."/>
        </authorList>
    </citation>
    <scope>NUCLEOTIDE SEQUENCE [LARGE SCALE GENOMIC DNA]</scope>
    <source>
        <strain evidence="4">ZS-35-S2</strain>
    </source>
</reference>
<dbReference type="RefSeq" id="WP_377419851.1">
    <property type="nucleotide sequence ID" value="NZ_JBHSPR010000007.1"/>
</dbReference>
<sequence>MRFYLDLKYQLKPHDDVDEFITRMRRDAILAIDGAGDWTRSVGRDFELLIKEMVTQLPEEDADRFLRTVDFGFRSSGLETGMTVSVLQVPLAEGATGVRLRVRILTLAELEAKLPTIGLMIANLLLRKLPYLAFAAMMIWKDRNRKPVLEGDMRPRRTRREVTAAAASSVILFILSAVALLALFTGALVQDGTGFTLSFLRSDALDWFKRLVGPLFWAAVTALTLILLEIRKDREPTAFWRLDAVRTSHSDRHPSRARTKRRRAPRLRSGR</sequence>
<evidence type="ECO:0000313" key="3">
    <source>
        <dbReference type="EMBL" id="MFC6016469.1"/>
    </source>
</evidence>
<accession>A0ABW1K413</accession>
<evidence type="ECO:0000256" key="1">
    <source>
        <dbReference type="SAM" id="MobiDB-lite"/>
    </source>
</evidence>
<organism evidence="3 4">
    <name type="scientific">Plantactinospora solaniradicis</name>
    <dbReference type="NCBI Taxonomy" id="1723736"/>
    <lineage>
        <taxon>Bacteria</taxon>
        <taxon>Bacillati</taxon>
        <taxon>Actinomycetota</taxon>
        <taxon>Actinomycetes</taxon>
        <taxon>Micromonosporales</taxon>
        <taxon>Micromonosporaceae</taxon>
        <taxon>Plantactinospora</taxon>
    </lineage>
</organism>
<dbReference type="EMBL" id="JBHSPR010000007">
    <property type="protein sequence ID" value="MFC6016469.1"/>
    <property type="molecule type" value="Genomic_DNA"/>
</dbReference>
<evidence type="ECO:0000313" key="4">
    <source>
        <dbReference type="Proteomes" id="UP001596203"/>
    </source>
</evidence>
<feature type="transmembrane region" description="Helical" evidence="2">
    <location>
        <begin position="161"/>
        <end position="187"/>
    </location>
</feature>
<keyword evidence="2" id="KW-1133">Transmembrane helix</keyword>
<gene>
    <name evidence="3" type="ORF">ACFP2T_09685</name>
</gene>
<keyword evidence="4" id="KW-1185">Reference proteome</keyword>
<name>A0ABW1K413_9ACTN</name>
<feature type="region of interest" description="Disordered" evidence="1">
    <location>
        <begin position="250"/>
        <end position="271"/>
    </location>
</feature>
<keyword evidence="2" id="KW-0472">Membrane</keyword>
<feature type="compositionally biased region" description="Basic residues" evidence="1">
    <location>
        <begin position="255"/>
        <end position="271"/>
    </location>
</feature>
<protein>
    <submittedName>
        <fullName evidence="3">Uncharacterized protein</fullName>
    </submittedName>
</protein>